<evidence type="ECO:0000256" key="4">
    <source>
        <dbReference type="ARBA" id="ARBA00022692"/>
    </source>
</evidence>
<dbReference type="Gene3D" id="3.30.70.100">
    <property type="match status" value="1"/>
</dbReference>
<dbReference type="OrthoDB" id="9814206at2"/>
<evidence type="ECO:0000256" key="6">
    <source>
        <dbReference type="ARBA" id="ARBA00023136"/>
    </source>
</evidence>
<evidence type="ECO:0000259" key="10">
    <source>
        <dbReference type="Pfam" id="PF21082"/>
    </source>
</evidence>
<feature type="transmembrane region" description="Helical" evidence="7">
    <location>
        <begin position="470"/>
        <end position="492"/>
    </location>
</feature>
<feature type="domain" description="Mechanosensitive ion channel transmembrane helices 2/3" evidence="11">
    <location>
        <begin position="473"/>
        <end position="514"/>
    </location>
</feature>
<dbReference type="EMBL" id="RKST01000031">
    <property type="protein sequence ID" value="RUM95759.1"/>
    <property type="molecule type" value="Genomic_DNA"/>
</dbReference>
<keyword evidence="4 7" id="KW-0812">Transmembrane</keyword>
<dbReference type="Gene3D" id="2.30.30.60">
    <property type="match status" value="1"/>
</dbReference>
<feature type="transmembrane region" description="Helical" evidence="7">
    <location>
        <begin position="337"/>
        <end position="360"/>
    </location>
</feature>
<feature type="domain" description="Mechanosensitive ion channel MscS" evidence="9">
    <location>
        <begin position="516"/>
        <end position="580"/>
    </location>
</feature>
<dbReference type="AlphaFoldDB" id="A0A432V0Q6"/>
<dbReference type="PANTHER" id="PTHR30460">
    <property type="entry name" value="MODERATE CONDUCTANCE MECHANOSENSITIVE CHANNEL YBIO"/>
    <property type="match status" value="1"/>
</dbReference>
<evidence type="ECO:0000259" key="9">
    <source>
        <dbReference type="Pfam" id="PF00924"/>
    </source>
</evidence>
<feature type="transmembrane region" description="Helical" evidence="7">
    <location>
        <begin position="311"/>
        <end position="331"/>
    </location>
</feature>
<dbReference type="InterPro" id="IPR023408">
    <property type="entry name" value="MscS_beta-dom_sf"/>
</dbReference>
<dbReference type="SUPFAM" id="SSF82861">
    <property type="entry name" value="Mechanosensitive channel protein MscS (YggB), transmembrane region"/>
    <property type="match status" value="1"/>
</dbReference>
<feature type="domain" description="Mechanosensitive ion channel MscS C-terminal" evidence="10">
    <location>
        <begin position="586"/>
        <end position="673"/>
    </location>
</feature>
<evidence type="ECO:0000256" key="5">
    <source>
        <dbReference type="ARBA" id="ARBA00022989"/>
    </source>
</evidence>
<dbReference type="Proteomes" id="UP000281647">
    <property type="component" value="Unassembled WGS sequence"/>
</dbReference>
<keyword evidence="8" id="KW-0732">Signal</keyword>
<keyword evidence="13" id="KW-1185">Reference proteome</keyword>
<dbReference type="InterPro" id="IPR045276">
    <property type="entry name" value="YbiO_bact"/>
</dbReference>
<keyword evidence="6 7" id="KW-0472">Membrane</keyword>
<dbReference type="Gene3D" id="1.10.287.1260">
    <property type="match status" value="1"/>
</dbReference>
<comment type="caution">
    <text evidence="12">The sequence shown here is derived from an EMBL/GenBank/DDBJ whole genome shotgun (WGS) entry which is preliminary data.</text>
</comment>
<reference evidence="12 13" key="1">
    <citation type="submission" date="2018-11" db="EMBL/GenBank/DDBJ databases">
        <title>Pseudaminobacter arsenicus sp. nov., an arsenic-resistant bacterium isolated from arsenic-rich aquifers.</title>
        <authorList>
            <person name="Mu Y."/>
        </authorList>
    </citation>
    <scope>NUCLEOTIDE SEQUENCE [LARGE SCALE GENOMIC DNA]</scope>
    <source>
        <strain evidence="12 13">CB3</strain>
    </source>
</reference>
<name>A0A432V0Q6_9HYPH</name>
<feature type="transmembrane region" description="Helical" evidence="7">
    <location>
        <begin position="255"/>
        <end position="275"/>
    </location>
</feature>
<comment type="similarity">
    <text evidence="2">Belongs to the MscS (TC 1.A.23) family.</text>
</comment>
<feature type="transmembrane region" description="Helical" evidence="7">
    <location>
        <begin position="418"/>
        <end position="435"/>
    </location>
</feature>
<feature type="transmembrane region" description="Helical" evidence="7">
    <location>
        <begin position="168"/>
        <end position="191"/>
    </location>
</feature>
<dbReference type="Pfam" id="PF00924">
    <property type="entry name" value="MS_channel_2nd"/>
    <property type="match status" value="1"/>
</dbReference>
<organism evidence="12 13">
    <name type="scientific">Borborobacter arsenicus</name>
    <dbReference type="NCBI Taxonomy" id="1851146"/>
    <lineage>
        <taxon>Bacteria</taxon>
        <taxon>Pseudomonadati</taxon>
        <taxon>Pseudomonadota</taxon>
        <taxon>Alphaproteobacteria</taxon>
        <taxon>Hyphomicrobiales</taxon>
        <taxon>Phyllobacteriaceae</taxon>
        <taxon>Borborobacter</taxon>
    </lineage>
</organism>
<feature type="transmembrane region" description="Helical" evidence="7">
    <location>
        <begin position="281"/>
        <end position="299"/>
    </location>
</feature>
<keyword evidence="3" id="KW-1003">Cell membrane</keyword>
<sequence>MRYTTPAHLVHVLLLASVMVATMSAASMAQTSQPATVPVVDEKFQTFIKMLDDPDIRAKLEAMAVPPANKPDAPAASPIATWEGTIRNHLAAMRDAFPRIPGEAANAARTVKSEINNRGFATIVGLFAALLALGFAAEWLFKRAIERVRPTTGQAAETESKDGRAVRLLAELVPLAVFSLVSAGVFLAFQWPALLRLVILTYLVAFIVVRLVMAFGRILLAPVGAPSPSEERGHLRLVPASDAEAHFWYRRLTIFAGYLMAGWATASLLPALGFSPPSTRLIAYLLGIGLLLLAIEIVWRRPDRAAATQRLSARDWLLTIYLIVLWGLWVAGLSGLLWLGIYALLLPKVLIIAGQAAEALTTRQQEAASANSIRTVMINRGARALVILLAVLWLAMIWRMNPSALAESNTPMTRIMRGILQGAVILLLADFLWHLSKAYIGRRLELSTVDDTVSPAEAARRGRLRTLLPIFRNMLAVLLGTVAVLMVLSGLGVQIGPLIAGAGIFGVAIGFGSQALVKDVISGVFYMLDDAFRVGEYIQSGSYMGTVESFSLRSVRLRHHRGPVFTVPFGELGAVQNMSRDWVIDKFRIRVPFDTDVRVVKKLLKGIGAEMLADPELAPQIIETVKMKGVEQFGDFGMELSFSVMTKPGYQSVIRRRAYTMIQQAFAENGIHFAQPTVQVGSGDKKEAAMAANTVVSLAQQKAAQAAQGEPTAN</sequence>
<feature type="transmembrane region" description="Helical" evidence="7">
    <location>
        <begin position="381"/>
        <end position="398"/>
    </location>
</feature>
<evidence type="ECO:0000313" key="13">
    <source>
        <dbReference type="Proteomes" id="UP000281647"/>
    </source>
</evidence>
<dbReference type="GO" id="GO:0005886">
    <property type="term" value="C:plasma membrane"/>
    <property type="evidence" value="ECO:0007669"/>
    <property type="project" value="UniProtKB-SubCell"/>
</dbReference>
<feature type="transmembrane region" description="Helical" evidence="7">
    <location>
        <begin position="119"/>
        <end position="141"/>
    </location>
</feature>
<evidence type="ECO:0000256" key="2">
    <source>
        <dbReference type="ARBA" id="ARBA00008017"/>
    </source>
</evidence>
<feature type="chain" id="PRO_5018969812" evidence="8">
    <location>
        <begin position="30"/>
        <end position="714"/>
    </location>
</feature>
<keyword evidence="5 7" id="KW-1133">Transmembrane helix</keyword>
<feature type="transmembrane region" description="Helical" evidence="7">
    <location>
        <begin position="197"/>
        <end position="220"/>
    </location>
</feature>
<evidence type="ECO:0000259" key="11">
    <source>
        <dbReference type="Pfam" id="PF21088"/>
    </source>
</evidence>
<proteinExistence type="inferred from homology"/>
<evidence type="ECO:0000313" key="12">
    <source>
        <dbReference type="EMBL" id="RUM95759.1"/>
    </source>
</evidence>
<dbReference type="Pfam" id="PF21082">
    <property type="entry name" value="MS_channel_3rd"/>
    <property type="match status" value="1"/>
</dbReference>
<dbReference type="SUPFAM" id="SSF50182">
    <property type="entry name" value="Sm-like ribonucleoproteins"/>
    <property type="match status" value="1"/>
</dbReference>
<feature type="signal peptide" evidence="8">
    <location>
        <begin position="1"/>
        <end position="29"/>
    </location>
</feature>
<dbReference type="InterPro" id="IPR010920">
    <property type="entry name" value="LSM_dom_sf"/>
</dbReference>
<dbReference type="Pfam" id="PF21088">
    <property type="entry name" value="MS_channel_1st"/>
    <property type="match status" value="1"/>
</dbReference>
<dbReference type="SUPFAM" id="SSF82689">
    <property type="entry name" value="Mechanosensitive channel protein MscS (YggB), C-terminal domain"/>
    <property type="match status" value="1"/>
</dbReference>
<dbReference type="InterPro" id="IPR006685">
    <property type="entry name" value="MscS_channel_2nd"/>
</dbReference>
<dbReference type="InterPro" id="IPR011014">
    <property type="entry name" value="MscS_channel_TM-2"/>
</dbReference>
<evidence type="ECO:0000256" key="8">
    <source>
        <dbReference type="SAM" id="SignalP"/>
    </source>
</evidence>
<dbReference type="InterPro" id="IPR049142">
    <property type="entry name" value="MS_channel_1st"/>
</dbReference>
<accession>A0A432V0Q6</accession>
<evidence type="ECO:0000256" key="3">
    <source>
        <dbReference type="ARBA" id="ARBA00022475"/>
    </source>
</evidence>
<dbReference type="PANTHER" id="PTHR30460:SF0">
    <property type="entry name" value="MODERATE CONDUCTANCE MECHANOSENSITIVE CHANNEL YBIO"/>
    <property type="match status" value="1"/>
</dbReference>
<comment type="subcellular location">
    <subcellularLocation>
        <location evidence="1">Cell membrane</location>
        <topology evidence="1">Multi-pass membrane protein</topology>
    </subcellularLocation>
</comment>
<protein>
    <submittedName>
        <fullName evidence="12">Mechanosensitive ion channel family protein</fullName>
    </submittedName>
</protein>
<evidence type="ECO:0000256" key="1">
    <source>
        <dbReference type="ARBA" id="ARBA00004651"/>
    </source>
</evidence>
<evidence type="ECO:0000256" key="7">
    <source>
        <dbReference type="SAM" id="Phobius"/>
    </source>
</evidence>
<dbReference type="GO" id="GO:0008381">
    <property type="term" value="F:mechanosensitive monoatomic ion channel activity"/>
    <property type="evidence" value="ECO:0007669"/>
    <property type="project" value="InterPro"/>
</dbReference>
<dbReference type="InterPro" id="IPR011066">
    <property type="entry name" value="MscS_channel_C_sf"/>
</dbReference>
<gene>
    <name evidence="12" type="ORF">EET67_21385</name>
</gene>
<feature type="transmembrane region" description="Helical" evidence="7">
    <location>
        <begin position="498"/>
        <end position="517"/>
    </location>
</feature>
<dbReference type="InterPro" id="IPR049278">
    <property type="entry name" value="MS_channel_C"/>
</dbReference>